<sequence length="75" mass="8563">MCLTYLTTNKPDLLFVKQDDDIIQEESLDKNQIVEQGLIHELCVPISPKEVSNRQDNIKIISPYVSLENMILGFA</sequence>
<name>A0A9N9GB21_FUNMO</name>
<evidence type="ECO:0000313" key="1">
    <source>
        <dbReference type="EMBL" id="CAG8589611.1"/>
    </source>
</evidence>
<proteinExistence type="predicted"/>
<organism evidence="1 2">
    <name type="scientific">Funneliformis mosseae</name>
    <name type="common">Endomycorrhizal fungus</name>
    <name type="synonym">Glomus mosseae</name>
    <dbReference type="NCBI Taxonomy" id="27381"/>
    <lineage>
        <taxon>Eukaryota</taxon>
        <taxon>Fungi</taxon>
        <taxon>Fungi incertae sedis</taxon>
        <taxon>Mucoromycota</taxon>
        <taxon>Glomeromycotina</taxon>
        <taxon>Glomeromycetes</taxon>
        <taxon>Glomerales</taxon>
        <taxon>Glomeraceae</taxon>
        <taxon>Funneliformis</taxon>
    </lineage>
</organism>
<reference evidence="1" key="1">
    <citation type="submission" date="2021-06" db="EMBL/GenBank/DDBJ databases">
        <authorList>
            <person name="Kallberg Y."/>
            <person name="Tangrot J."/>
            <person name="Rosling A."/>
        </authorList>
    </citation>
    <scope>NUCLEOTIDE SEQUENCE</scope>
    <source>
        <strain evidence="1">87-6 pot B 2015</strain>
    </source>
</reference>
<gene>
    <name evidence="1" type="ORF">FMOSSE_LOCUS8369</name>
</gene>
<dbReference type="EMBL" id="CAJVPP010002159">
    <property type="protein sequence ID" value="CAG8589611.1"/>
    <property type="molecule type" value="Genomic_DNA"/>
</dbReference>
<comment type="caution">
    <text evidence="1">The sequence shown here is derived from an EMBL/GenBank/DDBJ whole genome shotgun (WGS) entry which is preliminary data.</text>
</comment>
<keyword evidence="2" id="KW-1185">Reference proteome</keyword>
<protein>
    <submittedName>
        <fullName evidence="1">14920_t:CDS:1</fullName>
    </submittedName>
</protein>
<dbReference type="AlphaFoldDB" id="A0A9N9GB21"/>
<evidence type="ECO:0000313" key="2">
    <source>
        <dbReference type="Proteomes" id="UP000789375"/>
    </source>
</evidence>
<dbReference type="Proteomes" id="UP000789375">
    <property type="component" value="Unassembled WGS sequence"/>
</dbReference>
<accession>A0A9N9GB21</accession>